<proteinExistence type="predicted"/>
<evidence type="ECO:0000313" key="3">
    <source>
        <dbReference type="Proteomes" id="UP001058271"/>
    </source>
</evidence>
<name>A0ABY5Z327_9ACTN</name>
<reference evidence="2" key="1">
    <citation type="submission" date="2021-04" db="EMBL/GenBank/DDBJ databases">
        <title>Biosynthetic gene clusters of Dactylosporangioum roseum.</title>
        <authorList>
            <person name="Hartkoorn R.C."/>
            <person name="Beaudoing E."/>
            <person name="Hot D."/>
            <person name="Moureu S."/>
        </authorList>
    </citation>
    <scope>NUCLEOTIDE SEQUENCE</scope>
    <source>
        <strain evidence="2">NRRL B-16295</strain>
    </source>
</reference>
<evidence type="ECO:0000259" key="1">
    <source>
        <dbReference type="PROSITE" id="PS51186"/>
    </source>
</evidence>
<dbReference type="CDD" id="cd04301">
    <property type="entry name" value="NAT_SF"/>
    <property type="match status" value="1"/>
</dbReference>
<dbReference type="InterPro" id="IPR000182">
    <property type="entry name" value="GNAT_dom"/>
</dbReference>
<dbReference type="PROSITE" id="PS51186">
    <property type="entry name" value="GNAT"/>
    <property type="match status" value="1"/>
</dbReference>
<organism evidence="2 3">
    <name type="scientific">Dactylosporangium roseum</name>
    <dbReference type="NCBI Taxonomy" id="47989"/>
    <lineage>
        <taxon>Bacteria</taxon>
        <taxon>Bacillati</taxon>
        <taxon>Actinomycetota</taxon>
        <taxon>Actinomycetes</taxon>
        <taxon>Micromonosporales</taxon>
        <taxon>Micromonosporaceae</taxon>
        <taxon>Dactylosporangium</taxon>
    </lineage>
</organism>
<dbReference type="Proteomes" id="UP001058271">
    <property type="component" value="Chromosome"/>
</dbReference>
<dbReference type="Gene3D" id="3.40.630.30">
    <property type="match status" value="1"/>
</dbReference>
<evidence type="ECO:0000313" key="2">
    <source>
        <dbReference type="EMBL" id="UWZ36440.1"/>
    </source>
</evidence>
<keyword evidence="3" id="KW-1185">Reference proteome</keyword>
<dbReference type="EMBL" id="CP073721">
    <property type="protein sequence ID" value="UWZ36440.1"/>
    <property type="molecule type" value="Genomic_DNA"/>
</dbReference>
<feature type="domain" description="N-acetyltransferase" evidence="1">
    <location>
        <begin position="37"/>
        <end position="187"/>
    </location>
</feature>
<dbReference type="SUPFAM" id="SSF55729">
    <property type="entry name" value="Acyl-CoA N-acyltransferases (Nat)"/>
    <property type="match status" value="1"/>
</dbReference>
<dbReference type="Pfam" id="PF00583">
    <property type="entry name" value="Acetyltransf_1"/>
    <property type="match status" value="1"/>
</dbReference>
<dbReference type="RefSeq" id="WP_260725783.1">
    <property type="nucleotide sequence ID" value="NZ_CP073721.1"/>
</dbReference>
<accession>A0ABY5Z327</accession>
<sequence>MSQPAAEHDGSRPEPHRTAYVSISKNAEGTSNMLYSWTTRPETDQDITSIREVTLDAFPTPLEADLVEALRTDPAWLPELSIVAEGADGTVAGYALFTRCHVGDVPALALGPCAVLSRYQKQGAGSAAIRAGLKVARTMGENLVLVLGHPEYYPRFGFSRASAYGIRPSFEVPDEAMMALVFDNTLPVPSGTIIYPAPFGV</sequence>
<protein>
    <submittedName>
        <fullName evidence="2">N-acetyltransferase</fullName>
    </submittedName>
</protein>
<dbReference type="InterPro" id="IPR016181">
    <property type="entry name" value="Acyl_CoA_acyltransferase"/>
</dbReference>
<gene>
    <name evidence="2" type="ORF">Drose_36380</name>
</gene>